<dbReference type="RefSeq" id="WP_183591350.1">
    <property type="nucleotide sequence ID" value="NZ_JACHWR010000001.1"/>
</dbReference>
<sequence length="234" mass="24182">MSSPFTTPWRSTLASPLRLLLVVMVAMMTVGIAATSIAAELAEGRSEAVVTTDLGAATIHVDRSPAVSRAGDRTAGTHAERALKARRVVDATRVERRPVRPALPLAPSNAAQTAASAMESTTNVPGQCLGWAREQAGIPSKYADATTAWRHASGRHTGGATPPRGAAVYWTGGSSGHGHVAISLGNGLVRSSDAGGSGTVATVPIRYFDREWDLEYAGWAGSINGYAIPGVAIA</sequence>
<name>A0A7W4VTF3_9ACTN</name>
<comment type="caution">
    <text evidence="1">The sequence shown here is derived from an EMBL/GenBank/DDBJ whole genome shotgun (WGS) entry which is preliminary data.</text>
</comment>
<dbReference type="Proteomes" id="UP000589626">
    <property type="component" value="Unassembled WGS sequence"/>
</dbReference>
<organism evidence="1 2">
    <name type="scientific">Nocardioides soli</name>
    <dbReference type="NCBI Taxonomy" id="1036020"/>
    <lineage>
        <taxon>Bacteria</taxon>
        <taxon>Bacillati</taxon>
        <taxon>Actinomycetota</taxon>
        <taxon>Actinomycetes</taxon>
        <taxon>Propionibacteriales</taxon>
        <taxon>Nocardioidaceae</taxon>
        <taxon>Nocardioides</taxon>
    </lineage>
</organism>
<accession>A0A7W4VTF3</accession>
<gene>
    <name evidence="1" type="ORF">FHU40_001252</name>
</gene>
<keyword evidence="2" id="KW-1185">Reference proteome</keyword>
<evidence type="ECO:0008006" key="3">
    <source>
        <dbReference type="Google" id="ProtNLM"/>
    </source>
</evidence>
<evidence type="ECO:0000313" key="1">
    <source>
        <dbReference type="EMBL" id="MBB3041451.1"/>
    </source>
</evidence>
<evidence type="ECO:0000313" key="2">
    <source>
        <dbReference type="Proteomes" id="UP000589626"/>
    </source>
</evidence>
<protein>
    <recommendedName>
        <fullName evidence="3">CHAP domain-containing protein</fullName>
    </recommendedName>
</protein>
<proteinExistence type="predicted"/>
<dbReference type="EMBL" id="JACHWR010000001">
    <property type="protein sequence ID" value="MBB3041451.1"/>
    <property type="molecule type" value="Genomic_DNA"/>
</dbReference>
<dbReference type="AlphaFoldDB" id="A0A7W4VTF3"/>
<reference evidence="1 2" key="1">
    <citation type="submission" date="2020-08" db="EMBL/GenBank/DDBJ databases">
        <title>Sequencing the genomes of 1000 actinobacteria strains.</title>
        <authorList>
            <person name="Klenk H.-P."/>
        </authorList>
    </citation>
    <scope>NUCLEOTIDE SEQUENCE [LARGE SCALE GENOMIC DNA]</scope>
    <source>
        <strain evidence="1 2">DSM 105498</strain>
    </source>
</reference>